<evidence type="ECO:0000256" key="10">
    <source>
        <dbReference type="RuleBase" id="RU362071"/>
    </source>
</evidence>
<evidence type="ECO:0000256" key="1">
    <source>
        <dbReference type="ARBA" id="ARBA00002578"/>
    </source>
</evidence>
<name>A0ABX0QVZ6_9GAMM</name>
<dbReference type="PANTHER" id="PTHR30065:SF8">
    <property type="entry name" value="FLAGELLAR BIOSYNTHETIC PROTEIN FLIR"/>
    <property type="match status" value="1"/>
</dbReference>
<keyword evidence="7 10" id="KW-0472">Membrane</keyword>
<evidence type="ECO:0000256" key="7">
    <source>
        <dbReference type="ARBA" id="ARBA00023136"/>
    </source>
</evidence>
<feature type="transmembrane region" description="Helical" evidence="10">
    <location>
        <begin position="210"/>
        <end position="232"/>
    </location>
</feature>
<proteinExistence type="inferred from homology"/>
<keyword evidence="5 10" id="KW-0812">Transmembrane</keyword>
<comment type="subcellular location">
    <subcellularLocation>
        <location evidence="10">Cell membrane</location>
        <topology evidence="10">Multi-pass membrane protein</topology>
    </subcellularLocation>
    <subcellularLocation>
        <location evidence="10">Bacterial flagellum basal body</location>
    </subcellularLocation>
</comment>
<evidence type="ECO:0000256" key="4">
    <source>
        <dbReference type="ARBA" id="ARBA00022475"/>
    </source>
</evidence>
<dbReference type="PANTHER" id="PTHR30065">
    <property type="entry name" value="FLAGELLAR BIOSYNTHETIC PROTEIN FLIR"/>
    <property type="match status" value="1"/>
</dbReference>
<evidence type="ECO:0000256" key="3">
    <source>
        <dbReference type="ARBA" id="ARBA00021717"/>
    </source>
</evidence>
<gene>
    <name evidence="11" type="primary">fliR</name>
    <name evidence="11" type="ORF">F3J38_14180</name>
</gene>
<accession>A0ABX0QVZ6</accession>
<evidence type="ECO:0000256" key="2">
    <source>
        <dbReference type="ARBA" id="ARBA00009772"/>
    </source>
</evidence>
<organism evidence="11 12">
    <name type="scientific">Candidatus Pantoea formicae</name>
    <dbReference type="NCBI Taxonomy" id="2608355"/>
    <lineage>
        <taxon>Bacteria</taxon>
        <taxon>Pseudomonadati</taxon>
        <taxon>Pseudomonadota</taxon>
        <taxon>Gammaproteobacteria</taxon>
        <taxon>Enterobacterales</taxon>
        <taxon>Erwiniaceae</taxon>
        <taxon>Pantoea</taxon>
    </lineage>
</organism>
<feature type="transmembrane region" description="Helical" evidence="10">
    <location>
        <begin position="78"/>
        <end position="99"/>
    </location>
</feature>
<keyword evidence="4 10" id="KW-1003">Cell membrane</keyword>
<evidence type="ECO:0000256" key="9">
    <source>
        <dbReference type="NCBIfam" id="TIGR01400"/>
    </source>
</evidence>
<keyword evidence="11" id="KW-0282">Flagellum</keyword>
<feature type="transmembrane region" description="Helical" evidence="10">
    <location>
        <begin position="12"/>
        <end position="30"/>
    </location>
</feature>
<feature type="transmembrane region" description="Helical" evidence="10">
    <location>
        <begin position="170"/>
        <end position="203"/>
    </location>
</feature>
<keyword evidence="12" id="KW-1185">Reference proteome</keyword>
<dbReference type="Proteomes" id="UP000780690">
    <property type="component" value="Unassembled WGS sequence"/>
</dbReference>
<comment type="similarity">
    <text evidence="2 10">Belongs to the FliR/MopE/SpaR family.</text>
</comment>
<dbReference type="Pfam" id="PF01311">
    <property type="entry name" value="Bac_export_1"/>
    <property type="match status" value="1"/>
</dbReference>
<evidence type="ECO:0000256" key="6">
    <source>
        <dbReference type="ARBA" id="ARBA00022989"/>
    </source>
</evidence>
<evidence type="ECO:0000313" key="12">
    <source>
        <dbReference type="Proteomes" id="UP000780690"/>
    </source>
</evidence>
<comment type="caution">
    <text evidence="11">The sequence shown here is derived from an EMBL/GenBank/DDBJ whole genome shotgun (WGS) entry which is preliminary data.</text>
</comment>
<feature type="transmembrane region" description="Helical" evidence="10">
    <location>
        <begin position="127"/>
        <end position="150"/>
    </location>
</feature>
<dbReference type="InterPro" id="IPR002010">
    <property type="entry name" value="T3SS_IM_R"/>
</dbReference>
<evidence type="ECO:0000256" key="5">
    <source>
        <dbReference type="ARBA" id="ARBA00022692"/>
    </source>
</evidence>
<dbReference type="InterPro" id="IPR006303">
    <property type="entry name" value="FliR"/>
</dbReference>
<keyword evidence="11" id="KW-0969">Cilium</keyword>
<dbReference type="PRINTS" id="PR00953">
    <property type="entry name" value="TYPE3IMRPROT"/>
</dbReference>
<evidence type="ECO:0000256" key="8">
    <source>
        <dbReference type="ARBA" id="ARBA00023143"/>
    </source>
</evidence>
<comment type="function">
    <text evidence="1 10">Role in flagellar biosynthesis.</text>
</comment>
<keyword evidence="11" id="KW-0966">Cell projection</keyword>
<dbReference type="RefSeq" id="WP_167139371.1">
    <property type="nucleotide sequence ID" value="NZ_VWXD01000004.1"/>
</dbReference>
<dbReference type="NCBIfam" id="TIGR01400">
    <property type="entry name" value="fliR"/>
    <property type="match status" value="1"/>
</dbReference>
<keyword evidence="6 10" id="KW-1133">Transmembrane helix</keyword>
<sequence length="258" mass="27889">MLALAPELLAAHLSHTFFILMRVGVLLFVAPIFSEKVISKRLRAGLAVLIAILIAPSLPESQVSLMSWSAVWLLVKQAMIGAALGLTLQLLFAAVRLCGEIVGMQMGLSFATFFDPNSGNSPVISRFLNLLAMLLFLSVNGHLWLLALLAESFITLPVNAEPLHAGGLLYVVSLAGGIFSQGLMMGLPIITLLLCINMTLGLLNRLTPQLSIFVVGFPLTLGVGMLALFLIADTLPPFFMRLMARMFAEMEKLLAALW</sequence>
<keyword evidence="8 10" id="KW-0975">Bacterial flagellum</keyword>
<feature type="transmembrane region" description="Helical" evidence="10">
    <location>
        <begin position="42"/>
        <end position="58"/>
    </location>
</feature>
<reference evidence="11 12" key="1">
    <citation type="journal article" date="2019" name="bioRxiv">
        <title>Bacteria contribute to plant secondary compound degradation in a generalist herbivore system.</title>
        <authorList>
            <person name="Francoeur C.B."/>
            <person name="Khadempour L."/>
            <person name="Moreira-Soto R.D."/>
            <person name="Gotting K."/>
            <person name="Book A.J."/>
            <person name="Pinto-Tomas A.A."/>
            <person name="Keefover-Ring K."/>
            <person name="Currie C.R."/>
        </authorList>
    </citation>
    <scope>NUCLEOTIDE SEQUENCE [LARGE SCALE GENOMIC DNA]</scope>
    <source>
        <strain evidence="11 12">Acro-805</strain>
    </source>
</reference>
<protein>
    <recommendedName>
        <fullName evidence="3 9">Flagellar biosynthetic protein FliR</fullName>
    </recommendedName>
</protein>
<evidence type="ECO:0000313" key="11">
    <source>
        <dbReference type="EMBL" id="NIF01198.1"/>
    </source>
</evidence>
<dbReference type="EMBL" id="VWXD01000004">
    <property type="protein sequence ID" value="NIF01198.1"/>
    <property type="molecule type" value="Genomic_DNA"/>
</dbReference>